<reference evidence="1" key="2">
    <citation type="journal article" date="2023" name="Plants (Basel)">
        <title>Annotation of the Turnera subulata (Passifloraceae) Draft Genome Reveals the S-Locus Evolved after the Divergence of Turneroideae from Passifloroideae in a Stepwise Manner.</title>
        <authorList>
            <person name="Henning P.M."/>
            <person name="Roalson E.H."/>
            <person name="Mir W."/>
            <person name="McCubbin A.G."/>
            <person name="Shore J.S."/>
        </authorList>
    </citation>
    <scope>NUCLEOTIDE SEQUENCE</scope>
    <source>
        <strain evidence="1">F60SS</strain>
    </source>
</reference>
<dbReference type="AlphaFoldDB" id="A0A9Q0FH29"/>
<name>A0A9Q0FH29_9ROSI</name>
<gene>
    <name evidence="1" type="ORF">Tsubulata_015978</name>
</gene>
<dbReference type="EMBL" id="JAKUCV010005394">
    <property type="protein sequence ID" value="KAJ4831353.1"/>
    <property type="molecule type" value="Genomic_DNA"/>
</dbReference>
<evidence type="ECO:0000313" key="1">
    <source>
        <dbReference type="EMBL" id="KAJ4831353.1"/>
    </source>
</evidence>
<reference evidence="1" key="1">
    <citation type="submission" date="2022-02" db="EMBL/GenBank/DDBJ databases">
        <authorList>
            <person name="Henning P.M."/>
            <person name="McCubbin A.G."/>
            <person name="Shore J.S."/>
        </authorList>
    </citation>
    <scope>NUCLEOTIDE SEQUENCE</scope>
    <source>
        <strain evidence="1">F60SS</strain>
        <tissue evidence="1">Leaves</tissue>
    </source>
</reference>
<dbReference type="Proteomes" id="UP001141552">
    <property type="component" value="Unassembled WGS sequence"/>
</dbReference>
<organism evidence="1 2">
    <name type="scientific">Turnera subulata</name>
    <dbReference type="NCBI Taxonomy" id="218843"/>
    <lineage>
        <taxon>Eukaryota</taxon>
        <taxon>Viridiplantae</taxon>
        <taxon>Streptophyta</taxon>
        <taxon>Embryophyta</taxon>
        <taxon>Tracheophyta</taxon>
        <taxon>Spermatophyta</taxon>
        <taxon>Magnoliopsida</taxon>
        <taxon>eudicotyledons</taxon>
        <taxon>Gunneridae</taxon>
        <taxon>Pentapetalae</taxon>
        <taxon>rosids</taxon>
        <taxon>fabids</taxon>
        <taxon>Malpighiales</taxon>
        <taxon>Passifloraceae</taxon>
        <taxon>Turnera</taxon>
    </lineage>
</organism>
<accession>A0A9Q0FH29</accession>
<sequence>MVRVCWLDGCDGVRWWPMCCVRVSPAACRRVRGCVDPNPAPAKSPSSG</sequence>
<proteinExistence type="predicted"/>
<evidence type="ECO:0000313" key="2">
    <source>
        <dbReference type="Proteomes" id="UP001141552"/>
    </source>
</evidence>
<protein>
    <submittedName>
        <fullName evidence="1">Uncharacterized protein</fullName>
    </submittedName>
</protein>
<comment type="caution">
    <text evidence="1">The sequence shown here is derived from an EMBL/GenBank/DDBJ whole genome shotgun (WGS) entry which is preliminary data.</text>
</comment>
<keyword evidence="2" id="KW-1185">Reference proteome</keyword>